<accession>I1XMA8</accession>
<dbReference type="GO" id="GO:0042132">
    <property type="term" value="F:fructose 1,6-bisphosphate 1-phosphatase activity"/>
    <property type="evidence" value="ECO:0007669"/>
    <property type="project" value="UniProtKB-EC"/>
</dbReference>
<dbReference type="RefSeq" id="WP_014707888.1">
    <property type="nucleotide sequence ID" value="NC_017857.3"/>
</dbReference>
<dbReference type="eggNOG" id="COG0158">
    <property type="taxonomic scope" value="Bacteria"/>
</dbReference>
<dbReference type="InterPro" id="IPR033391">
    <property type="entry name" value="FBPase_N"/>
</dbReference>
<reference evidence="1 2" key="2">
    <citation type="journal article" date="2013" name="Int. J. Syst. Evol. Microbiol.">
        <title>Methylophaga nitratireducenticrescens sp. nov. and Methylophaga frappieri sp. nov., isolated from the biofilm of the methanol-fed denitrification system treating the seawater at the Montreal Biodome.</title>
        <authorList>
            <person name="Villeneuve C."/>
            <person name="Martineau C."/>
            <person name="Mauffrey F."/>
            <person name="Villemur R."/>
        </authorList>
    </citation>
    <scope>NUCLEOTIDE SEQUENCE [LARGE SCALE GENOMIC DNA]</scope>
    <source>
        <strain evidence="1 2">JAM1</strain>
    </source>
</reference>
<evidence type="ECO:0000313" key="1">
    <source>
        <dbReference type="EMBL" id="AFI85527.1"/>
    </source>
</evidence>
<dbReference type="Gene3D" id="3.30.540.10">
    <property type="entry name" value="Fructose-1,6-Bisphosphatase, subunit A, domain 1"/>
    <property type="match status" value="1"/>
</dbReference>
<dbReference type="EMBL" id="CP003390">
    <property type="protein sequence ID" value="AFI85527.1"/>
    <property type="molecule type" value="Genomic_DNA"/>
</dbReference>
<keyword evidence="2" id="KW-1185">Reference proteome</keyword>
<dbReference type="SUPFAM" id="SSF56655">
    <property type="entry name" value="Carbohydrate phosphatase"/>
    <property type="match status" value="1"/>
</dbReference>
<gene>
    <name evidence="1" type="ordered locus">Q7A_2741</name>
</gene>
<reference evidence="1 2" key="1">
    <citation type="journal article" date="2012" name="J. Bacteriol.">
        <title>Complete genome sequences of Methylophaga sp. strain JAM1 and Methylophaga sp. strain JAM7.</title>
        <authorList>
            <person name="Villeneuve C."/>
            <person name="Martineau C."/>
            <person name="Mauffrey F."/>
            <person name="Villemur R."/>
        </authorList>
    </citation>
    <scope>NUCLEOTIDE SEQUENCE [LARGE SCALE GENOMIC DNA]</scope>
    <source>
        <strain evidence="1 2">JAM1</strain>
    </source>
</reference>
<dbReference type="KEGG" id="mej:Q7A_2741"/>
<dbReference type="Proteomes" id="UP000009144">
    <property type="component" value="Chromosome"/>
</dbReference>
<dbReference type="Pfam" id="PF00316">
    <property type="entry name" value="FBPase"/>
    <property type="match status" value="1"/>
</dbReference>
<evidence type="ECO:0000313" key="2">
    <source>
        <dbReference type="Proteomes" id="UP000009144"/>
    </source>
</evidence>
<name>I1XMA8_METNJ</name>
<dbReference type="STRING" id="754476.Q7A_2741"/>
<dbReference type="EC" id="3.1.3.11" evidence="1"/>
<dbReference type="HOGENOM" id="CLU_2409859_0_0_6"/>
<dbReference type="OrthoDB" id="9895680at2"/>
<organism evidence="1 2">
    <name type="scientific">Methylophaga nitratireducenticrescens</name>
    <dbReference type="NCBI Taxonomy" id="754476"/>
    <lineage>
        <taxon>Bacteria</taxon>
        <taxon>Pseudomonadati</taxon>
        <taxon>Pseudomonadota</taxon>
        <taxon>Gammaproteobacteria</taxon>
        <taxon>Thiotrichales</taxon>
        <taxon>Piscirickettsiaceae</taxon>
        <taxon>Methylophaga</taxon>
    </lineage>
</organism>
<protein>
    <submittedName>
        <fullName evidence="1">Fructose-1,6-bisphosphatase, type I</fullName>
        <ecNumber evidence="1">3.1.3.11</ecNumber>
    </submittedName>
</protein>
<dbReference type="AlphaFoldDB" id="I1XMA8"/>
<keyword evidence="1" id="KW-0378">Hydrolase</keyword>
<sequence length="92" mass="10099">MSTHKTLTPFIFEQQQSLPDESGYLSLLQNDLATACKQNSFTVGRGVITGMLGASNSTNLKGKTQHQPDFIANDMLLDAFSWVGYLARKLCS</sequence>
<dbReference type="PATRIC" id="fig|754476.3.peg.2689"/>
<proteinExistence type="predicted"/>